<sequence length="127" mass="14590">MLHSSRDGALEQIIKYMRESFNMETDDDDDTHLPALSDDVQFTPSIAHKRGDSNNPNQANHKEPPLDDCATVDRLVASHLNGQWDSFKQLDFFNISNLSLLSSQDQQNLLHTHDYNNDDDLWTITLY</sequence>
<keyword evidence="2" id="KW-1185">Reference proteome</keyword>
<dbReference type="EMBL" id="CM056809">
    <property type="protein sequence ID" value="KAJ8650409.1"/>
    <property type="molecule type" value="Genomic_DNA"/>
</dbReference>
<accession>A0ACC2MXK7</accession>
<dbReference type="Proteomes" id="UP001234297">
    <property type="component" value="Chromosome 1"/>
</dbReference>
<name>A0ACC2MXK7_PERAE</name>
<protein>
    <submittedName>
        <fullName evidence="1">Uncharacterized protein</fullName>
    </submittedName>
</protein>
<evidence type="ECO:0000313" key="2">
    <source>
        <dbReference type="Proteomes" id="UP001234297"/>
    </source>
</evidence>
<comment type="caution">
    <text evidence="1">The sequence shown here is derived from an EMBL/GenBank/DDBJ whole genome shotgun (WGS) entry which is preliminary data.</text>
</comment>
<organism evidence="1 2">
    <name type="scientific">Persea americana</name>
    <name type="common">Avocado</name>
    <dbReference type="NCBI Taxonomy" id="3435"/>
    <lineage>
        <taxon>Eukaryota</taxon>
        <taxon>Viridiplantae</taxon>
        <taxon>Streptophyta</taxon>
        <taxon>Embryophyta</taxon>
        <taxon>Tracheophyta</taxon>
        <taxon>Spermatophyta</taxon>
        <taxon>Magnoliopsida</taxon>
        <taxon>Magnoliidae</taxon>
        <taxon>Laurales</taxon>
        <taxon>Lauraceae</taxon>
        <taxon>Persea</taxon>
    </lineage>
</organism>
<reference evidence="1 2" key="1">
    <citation type="journal article" date="2022" name="Hortic Res">
        <title>A haplotype resolved chromosomal level avocado genome allows analysis of novel avocado genes.</title>
        <authorList>
            <person name="Nath O."/>
            <person name="Fletcher S.J."/>
            <person name="Hayward A."/>
            <person name="Shaw L.M."/>
            <person name="Masouleh A.K."/>
            <person name="Furtado A."/>
            <person name="Henry R.J."/>
            <person name="Mitter N."/>
        </authorList>
    </citation>
    <scope>NUCLEOTIDE SEQUENCE [LARGE SCALE GENOMIC DNA]</scope>
    <source>
        <strain evidence="2">cv. Hass</strain>
    </source>
</reference>
<gene>
    <name evidence="1" type="ORF">MRB53_003432</name>
</gene>
<proteinExistence type="predicted"/>
<evidence type="ECO:0000313" key="1">
    <source>
        <dbReference type="EMBL" id="KAJ8650409.1"/>
    </source>
</evidence>